<name>A0AAE0ZG54_9GAST</name>
<sequence>MDTLRNNLKQTAEKRWTSRWSTGENDRIRNRLYVFWAGFFAWQIPNFPQIRTGSRRMALSASIIPCKAVDGERWQWDRAQARAGHGSH</sequence>
<organism evidence="1 2">
    <name type="scientific">Elysia crispata</name>
    <name type="common">lettuce slug</name>
    <dbReference type="NCBI Taxonomy" id="231223"/>
    <lineage>
        <taxon>Eukaryota</taxon>
        <taxon>Metazoa</taxon>
        <taxon>Spiralia</taxon>
        <taxon>Lophotrochozoa</taxon>
        <taxon>Mollusca</taxon>
        <taxon>Gastropoda</taxon>
        <taxon>Heterobranchia</taxon>
        <taxon>Euthyneura</taxon>
        <taxon>Panpulmonata</taxon>
        <taxon>Sacoglossa</taxon>
        <taxon>Placobranchoidea</taxon>
        <taxon>Plakobranchidae</taxon>
        <taxon>Elysia</taxon>
    </lineage>
</organism>
<evidence type="ECO:0000313" key="2">
    <source>
        <dbReference type="Proteomes" id="UP001283361"/>
    </source>
</evidence>
<gene>
    <name evidence="1" type="ORF">RRG08_052885</name>
</gene>
<dbReference type="AlphaFoldDB" id="A0AAE0ZG54"/>
<comment type="caution">
    <text evidence="1">The sequence shown here is derived from an EMBL/GenBank/DDBJ whole genome shotgun (WGS) entry which is preliminary data.</text>
</comment>
<proteinExistence type="predicted"/>
<evidence type="ECO:0000313" key="1">
    <source>
        <dbReference type="EMBL" id="KAK3767742.1"/>
    </source>
</evidence>
<protein>
    <submittedName>
        <fullName evidence="1">Uncharacterized protein</fullName>
    </submittedName>
</protein>
<dbReference type="Proteomes" id="UP001283361">
    <property type="component" value="Unassembled WGS sequence"/>
</dbReference>
<accession>A0AAE0ZG54</accession>
<reference evidence="1" key="1">
    <citation type="journal article" date="2023" name="G3 (Bethesda)">
        <title>A reference genome for the long-term kleptoplast-retaining sea slug Elysia crispata morphotype clarki.</title>
        <authorList>
            <person name="Eastman K.E."/>
            <person name="Pendleton A.L."/>
            <person name="Shaikh M.A."/>
            <person name="Suttiyut T."/>
            <person name="Ogas R."/>
            <person name="Tomko P."/>
            <person name="Gavelis G."/>
            <person name="Widhalm J.R."/>
            <person name="Wisecaver J.H."/>
        </authorList>
    </citation>
    <scope>NUCLEOTIDE SEQUENCE</scope>
    <source>
        <strain evidence="1">ECLA1</strain>
    </source>
</reference>
<dbReference type="EMBL" id="JAWDGP010004109">
    <property type="protein sequence ID" value="KAK3767742.1"/>
    <property type="molecule type" value="Genomic_DNA"/>
</dbReference>
<keyword evidence="2" id="KW-1185">Reference proteome</keyword>